<comment type="caution">
    <text evidence="1">The sequence shown here is derived from an EMBL/GenBank/DDBJ whole genome shotgun (WGS) entry which is preliminary data.</text>
</comment>
<organism evidence="1 2">
    <name type="scientific">Papaver atlanticum</name>
    <dbReference type="NCBI Taxonomy" id="357466"/>
    <lineage>
        <taxon>Eukaryota</taxon>
        <taxon>Viridiplantae</taxon>
        <taxon>Streptophyta</taxon>
        <taxon>Embryophyta</taxon>
        <taxon>Tracheophyta</taxon>
        <taxon>Spermatophyta</taxon>
        <taxon>Magnoliopsida</taxon>
        <taxon>Ranunculales</taxon>
        <taxon>Papaveraceae</taxon>
        <taxon>Papaveroideae</taxon>
        <taxon>Papaver</taxon>
    </lineage>
</organism>
<reference evidence="1" key="1">
    <citation type="submission" date="2022-04" db="EMBL/GenBank/DDBJ databases">
        <title>A functionally conserved STORR gene fusion in Papaver species that diverged 16.8 million years ago.</title>
        <authorList>
            <person name="Catania T."/>
        </authorList>
    </citation>
    <scope>NUCLEOTIDE SEQUENCE</scope>
    <source>
        <strain evidence="1">S-188037</strain>
    </source>
</reference>
<protein>
    <submittedName>
        <fullName evidence="1">Uncharacterized protein</fullName>
    </submittedName>
</protein>
<proteinExistence type="predicted"/>
<evidence type="ECO:0000313" key="2">
    <source>
        <dbReference type="Proteomes" id="UP001202328"/>
    </source>
</evidence>
<dbReference type="Proteomes" id="UP001202328">
    <property type="component" value="Unassembled WGS sequence"/>
</dbReference>
<name>A0AAD4S6V6_9MAGN</name>
<dbReference type="EMBL" id="JAJJMB010014022">
    <property type="protein sequence ID" value="KAI3863986.1"/>
    <property type="molecule type" value="Genomic_DNA"/>
</dbReference>
<evidence type="ECO:0000313" key="1">
    <source>
        <dbReference type="EMBL" id="KAI3863986.1"/>
    </source>
</evidence>
<sequence>MWLCIMFFLTDTGGNYFTQIWLLYLFSMHRVSWPDHIVKYLMDSIKKPKGKDGLKRVPGCTPLLL</sequence>
<feature type="non-terminal residue" evidence="1">
    <location>
        <position position="65"/>
    </location>
</feature>
<keyword evidence="2" id="KW-1185">Reference proteome</keyword>
<accession>A0AAD4S6V6</accession>
<dbReference type="AlphaFoldDB" id="A0AAD4S6V6"/>
<gene>
    <name evidence="1" type="ORF">MKW98_031578</name>
</gene>